<feature type="region of interest" description="Disordered" evidence="1">
    <location>
        <begin position="232"/>
        <end position="257"/>
    </location>
</feature>
<accession>A0A0Y9VY32</accession>
<organism evidence="2 7">
    <name type="scientific">Plasmodium berghei</name>
    <dbReference type="NCBI Taxonomy" id="5821"/>
    <lineage>
        <taxon>Eukaryota</taxon>
        <taxon>Sar</taxon>
        <taxon>Alveolata</taxon>
        <taxon>Apicomplexa</taxon>
        <taxon>Aconoidasida</taxon>
        <taxon>Haemosporida</taxon>
        <taxon>Plasmodiidae</taxon>
        <taxon>Plasmodium</taxon>
        <taxon>Plasmodium (Vinckeia)</taxon>
    </lineage>
</organism>
<evidence type="ECO:0000313" key="5">
    <source>
        <dbReference type="EMBL" id="SCO59478.1"/>
    </source>
</evidence>
<dbReference type="EMBL" id="LT160028">
    <property type="protein sequence ID" value="CXI29633.1"/>
    <property type="molecule type" value="Genomic_DNA"/>
</dbReference>
<dbReference type="Proteomes" id="UP000516480">
    <property type="component" value="Chromosome 8"/>
</dbReference>
<evidence type="ECO:0000313" key="6">
    <source>
        <dbReference type="EMBL" id="SCO60716.1"/>
    </source>
</evidence>
<dbReference type="EMBL" id="LT614634">
    <property type="protein sequence ID" value="SCN24293.1"/>
    <property type="molecule type" value="Genomic_DNA"/>
</dbReference>
<dbReference type="Proteomes" id="UP000219974">
    <property type="component" value="Chromosome 8"/>
</dbReference>
<evidence type="ECO:0000313" key="2">
    <source>
        <dbReference type="EMBL" id="CXI29633.1"/>
    </source>
</evidence>
<evidence type="ECO:0000256" key="1">
    <source>
        <dbReference type="SAM" id="MobiDB-lite"/>
    </source>
</evidence>
<gene>
    <name evidence="2" type="ORF">PBK173_000147600</name>
    <name evidence="4" type="ORF">PBNK65E_000140600</name>
    <name evidence="3" type="ORF">PBNK65NY_000139900</name>
    <name evidence="6" type="ORF">PBSP11A_000139900</name>
    <name evidence="5" type="ORF">PBSP11RLL_000139800</name>
</gene>
<dbReference type="EMBL" id="LT608144">
    <property type="protein sequence ID" value="SCM20743.1"/>
    <property type="molecule type" value="Genomic_DNA"/>
</dbReference>
<evidence type="ECO:0000313" key="10">
    <source>
        <dbReference type="Proteomes" id="UP000220214"/>
    </source>
</evidence>
<evidence type="ECO:0000313" key="3">
    <source>
        <dbReference type="EMBL" id="SCM20743.1"/>
    </source>
</evidence>
<feature type="compositionally biased region" description="Basic residues" evidence="1">
    <location>
        <begin position="1"/>
        <end position="10"/>
    </location>
</feature>
<evidence type="ECO:0000313" key="7">
    <source>
        <dbReference type="Proteomes" id="UP000069549"/>
    </source>
</evidence>
<dbReference type="Proteomes" id="UP000219860">
    <property type="component" value="Chromosome 8"/>
</dbReference>
<feature type="compositionally biased region" description="Basic and acidic residues" evidence="1">
    <location>
        <begin position="41"/>
        <end position="56"/>
    </location>
</feature>
<reference evidence="2 7" key="1">
    <citation type="submission" date="2016-02" db="EMBL/GenBank/DDBJ databases">
        <authorList>
            <consortium name="Pathogen Informatics"/>
        </authorList>
    </citation>
    <scope>NUCLEOTIDE SEQUENCE [LARGE SCALE GENOMIC DNA]</scope>
    <source>
        <strain evidence="2 7">K173</strain>
        <strain evidence="3 11">NK65 ny</strain>
        <strain evidence="4 10">NK65e</strain>
        <strain evidence="6 8">SP11 Antwerpcl1</strain>
        <strain evidence="5 9">SP11 RLL</strain>
    </source>
</reference>
<dbReference type="Proteomes" id="UP000069549">
    <property type="component" value="Chromosome 8"/>
</dbReference>
<feature type="region of interest" description="Disordered" evidence="1">
    <location>
        <begin position="1"/>
        <end position="56"/>
    </location>
</feature>
<dbReference type="OrthoDB" id="370735at2759"/>
<evidence type="ECO:0000313" key="8">
    <source>
        <dbReference type="Proteomes" id="UP000219860"/>
    </source>
</evidence>
<sequence length="257" mass="29719">MKGNKGRIKLKINLGNENSNTESSLVKNKSSVYSDSNQSKENFKGDDNNSNASDKKLKDTNLEKKIVSIISKLTKIACICENKKNTNLNNIESNNEQIKVCKKLIKQMYKYEKCLININNYINDKNNNLDEVTFPSGLIKAVDNYMSPDVWIYKYLLVECKKYNDKYRNIIQNISTFNATLKHKILNEDSNQIVMPIYSPVSEDKLSFLDDSHKNYYKNVHIPKELAQNYIESMTKEEDPREGETSNEQEESRVTSE</sequence>
<name>A0A0Y9VY32_PLABE</name>
<dbReference type="AlphaFoldDB" id="A0A0Y9VY32"/>
<evidence type="ECO:0000313" key="9">
    <source>
        <dbReference type="Proteomes" id="UP000219974"/>
    </source>
</evidence>
<proteinExistence type="predicted"/>
<evidence type="ECO:0008006" key="12">
    <source>
        <dbReference type="Google" id="ProtNLM"/>
    </source>
</evidence>
<protein>
    <recommendedName>
        <fullName evidence="12">Mediator of RNA polymerase II transcription subunit 10</fullName>
    </recommendedName>
</protein>
<evidence type="ECO:0000313" key="4">
    <source>
        <dbReference type="EMBL" id="SCN24293.1"/>
    </source>
</evidence>
<dbReference type="Proteomes" id="UP000220214">
    <property type="component" value="Chromosome 8"/>
</dbReference>
<evidence type="ECO:0000313" key="11">
    <source>
        <dbReference type="Proteomes" id="UP000516480"/>
    </source>
</evidence>
<dbReference type="EMBL" id="LT608272">
    <property type="protein sequence ID" value="SCO59478.1"/>
    <property type="molecule type" value="Genomic_DNA"/>
</dbReference>
<dbReference type="EMBL" id="LT608256">
    <property type="protein sequence ID" value="SCO60716.1"/>
    <property type="molecule type" value="Genomic_DNA"/>
</dbReference>
<feature type="compositionally biased region" description="Polar residues" evidence="1">
    <location>
        <begin position="15"/>
        <end position="40"/>
    </location>
</feature>
<dbReference type="VEuPathDB" id="PlasmoDB:PBANKA_0804800"/>
<feature type="compositionally biased region" description="Basic and acidic residues" evidence="1">
    <location>
        <begin position="234"/>
        <end position="257"/>
    </location>
</feature>
<dbReference type="OMA" id="TKEMYKY"/>